<gene>
    <name evidence="1" type="ORF">SEA_BILLNYE_221</name>
</gene>
<reference evidence="1 2" key="1">
    <citation type="submission" date="2018-01" db="EMBL/GenBank/DDBJ databases">
        <authorList>
            <person name="Grinwald M.F."/>
            <person name="Tasoff P."/>
            <person name="Simpson K.F."/>
            <person name="Vasser A."/>
            <person name="Shaffer C.D."/>
            <person name="Weston-Hafer K.A."/>
            <person name="Russell D.A."/>
            <person name="Pope W.H."/>
            <person name="Jacobs-Sera D."/>
            <person name="Hendrix R.W."/>
            <person name="Hatfull G.F."/>
        </authorList>
    </citation>
    <scope>NUCLEOTIDE SEQUENCE [LARGE SCALE GENOMIC DNA]</scope>
</reference>
<keyword evidence="2" id="KW-1185">Reference proteome</keyword>
<evidence type="ECO:0000313" key="1">
    <source>
        <dbReference type="EMBL" id="AVD99392.1"/>
    </source>
</evidence>
<dbReference type="Proteomes" id="UP000241925">
    <property type="component" value="Segment"/>
</dbReference>
<evidence type="ECO:0000313" key="2">
    <source>
        <dbReference type="Proteomes" id="UP000241925"/>
    </source>
</evidence>
<accession>A0A2L1IW49</accession>
<proteinExistence type="predicted"/>
<name>A0A2L1IW49_9CAUD</name>
<sequence length="116" mass="12590">MKVSARIVRKSVSVKGQKKVVSGISVKKLGRNAAKHEGDAGTVIMTNVKFGKTVCGDLVEESEKRVMPRSAKFGAVSYWPKARYIGSLGYYVDAETGQKVTSATAVYMVGSTIYYM</sequence>
<dbReference type="EMBL" id="MG757153">
    <property type="protein sequence ID" value="AVD99392.1"/>
    <property type="molecule type" value="Genomic_DNA"/>
</dbReference>
<protein>
    <submittedName>
        <fullName evidence="1">Uncharacterized protein</fullName>
    </submittedName>
</protein>
<organism evidence="1 2">
    <name type="scientific">Streptomyces phage BillNye</name>
    <dbReference type="NCBI Taxonomy" id="2079426"/>
    <lineage>
        <taxon>Viruses</taxon>
        <taxon>Duplodnaviria</taxon>
        <taxon>Heunggongvirae</taxon>
        <taxon>Uroviricota</taxon>
        <taxon>Caudoviricetes</taxon>
        <taxon>Stanwilliamsviridae</taxon>
        <taxon>Loccivirinae</taxon>
        <taxon>Wilnyevirus</taxon>
        <taxon>Wilnyevirus billnye</taxon>
    </lineage>
</organism>